<gene>
    <name evidence="5" type="ORF">C7457_0088</name>
</gene>
<dbReference type="PANTHER" id="PTHR33154">
    <property type="entry name" value="TRANSCRIPTIONAL REGULATOR, ARSR FAMILY"/>
    <property type="match status" value="1"/>
</dbReference>
<comment type="caution">
    <text evidence="5">The sequence shown here is derived from an EMBL/GenBank/DDBJ whole genome shotgun (WGS) entry which is preliminary data.</text>
</comment>
<keyword evidence="6" id="KW-1185">Reference proteome</keyword>
<evidence type="ECO:0000256" key="2">
    <source>
        <dbReference type="ARBA" id="ARBA00023125"/>
    </source>
</evidence>
<dbReference type="InterPro" id="IPR036388">
    <property type="entry name" value="WH-like_DNA-bd_sf"/>
</dbReference>
<feature type="domain" description="HTH arsR-type" evidence="4">
    <location>
        <begin position="1"/>
        <end position="90"/>
    </location>
</feature>
<keyword evidence="3" id="KW-0804">Transcription</keyword>
<keyword evidence="1" id="KW-0805">Transcription regulation</keyword>
<evidence type="ECO:0000259" key="4">
    <source>
        <dbReference type="PROSITE" id="PS50987"/>
    </source>
</evidence>
<keyword evidence="2" id="KW-0238">DNA-binding</keyword>
<dbReference type="SUPFAM" id="SSF46785">
    <property type="entry name" value="Winged helix' DNA-binding domain"/>
    <property type="match status" value="1"/>
</dbReference>
<evidence type="ECO:0000313" key="5">
    <source>
        <dbReference type="EMBL" id="RKQ63225.1"/>
    </source>
</evidence>
<dbReference type="InterPro" id="IPR011991">
    <property type="entry name" value="ArsR-like_HTH"/>
</dbReference>
<dbReference type="PROSITE" id="PS50987">
    <property type="entry name" value="HTH_ARSR_2"/>
    <property type="match status" value="1"/>
</dbReference>
<dbReference type="GO" id="GO:0003677">
    <property type="term" value="F:DNA binding"/>
    <property type="evidence" value="ECO:0007669"/>
    <property type="project" value="UniProtKB-KW"/>
</dbReference>
<evidence type="ECO:0000313" key="6">
    <source>
        <dbReference type="Proteomes" id="UP000280881"/>
    </source>
</evidence>
<sequence>MDRETKIAEIFKALGHPTRLRILEYLSEGERCVKDIWQELGIPQPTVSQHINTLREVGIISCRKEGVKTCYKIEMPIVVKIMKLLKEEVE</sequence>
<accession>A0A420W7H5</accession>
<dbReference type="AlphaFoldDB" id="A0A420W7H5"/>
<dbReference type="PRINTS" id="PR00778">
    <property type="entry name" value="HTHARSR"/>
</dbReference>
<dbReference type="InterPro" id="IPR001845">
    <property type="entry name" value="HTH_ArsR_DNA-bd_dom"/>
</dbReference>
<dbReference type="NCBIfam" id="NF033788">
    <property type="entry name" value="HTH_metalloreg"/>
    <property type="match status" value="1"/>
</dbReference>
<evidence type="ECO:0000256" key="1">
    <source>
        <dbReference type="ARBA" id="ARBA00023015"/>
    </source>
</evidence>
<dbReference type="Proteomes" id="UP000280881">
    <property type="component" value="Unassembled WGS sequence"/>
</dbReference>
<dbReference type="Gene3D" id="1.10.10.10">
    <property type="entry name" value="Winged helix-like DNA-binding domain superfamily/Winged helix DNA-binding domain"/>
    <property type="match status" value="1"/>
</dbReference>
<evidence type="ECO:0000256" key="3">
    <source>
        <dbReference type="ARBA" id="ARBA00023163"/>
    </source>
</evidence>
<dbReference type="Pfam" id="PF01022">
    <property type="entry name" value="HTH_5"/>
    <property type="match status" value="1"/>
</dbReference>
<dbReference type="CDD" id="cd00090">
    <property type="entry name" value="HTH_ARSR"/>
    <property type="match status" value="1"/>
</dbReference>
<dbReference type="SMART" id="SM00418">
    <property type="entry name" value="HTH_ARSR"/>
    <property type="match status" value="1"/>
</dbReference>
<dbReference type="EMBL" id="RBIE01000001">
    <property type="protein sequence ID" value="RKQ63225.1"/>
    <property type="molecule type" value="Genomic_DNA"/>
</dbReference>
<reference evidence="5 6" key="1">
    <citation type="submission" date="2018-10" db="EMBL/GenBank/DDBJ databases">
        <title>Genomic Encyclopedia of Type Strains, Phase IV (KMG-IV): sequencing the most valuable type-strain genomes for metagenomic binning, comparative biology and taxonomic classification.</title>
        <authorList>
            <person name="Goeker M."/>
        </authorList>
    </citation>
    <scope>NUCLEOTIDE SEQUENCE [LARGE SCALE GENOMIC DNA]</scope>
    <source>
        <strain evidence="5 6">DSM 15521</strain>
    </source>
</reference>
<dbReference type="OrthoDB" id="9802016at2"/>
<proteinExistence type="predicted"/>
<protein>
    <submittedName>
        <fullName evidence="5">ArsR family transcriptional regulator</fullName>
    </submittedName>
</protein>
<organism evidence="5 6">
    <name type="scientific">Thermovibrio guaymasensis</name>
    <dbReference type="NCBI Taxonomy" id="240167"/>
    <lineage>
        <taxon>Bacteria</taxon>
        <taxon>Pseudomonadati</taxon>
        <taxon>Aquificota</taxon>
        <taxon>Aquificia</taxon>
        <taxon>Desulfurobacteriales</taxon>
        <taxon>Desulfurobacteriaceae</taxon>
        <taxon>Thermovibrio</taxon>
    </lineage>
</organism>
<dbReference type="InterPro" id="IPR051081">
    <property type="entry name" value="HTH_MetalResp_TranReg"/>
</dbReference>
<name>A0A420W7H5_9BACT</name>
<dbReference type="GO" id="GO:0003700">
    <property type="term" value="F:DNA-binding transcription factor activity"/>
    <property type="evidence" value="ECO:0007669"/>
    <property type="project" value="InterPro"/>
</dbReference>
<dbReference type="RefSeq" id="WP_121169424.1">
    <property type="nucleotide sequence ID" value="NZ_RBIE01000001.1"/>
</dbReference>
<dbReference type="InterPro" id="IPR036390">
    <property type="entry name" value="WH_DNA-bd_sf"/>
</dbReference>
<dbReference type="PANTHER" id="PTHR33154:SF33">
    <property type="entry name" value="TRANSCRIPTIONAL REPRESSOR SDPR"/>
    <property type="match status" value="1"/>
</dbReference>